<feature type="domain" description="Glutaredoxin" evidence="4">
    <location>
        <begin position="6"/>
        <end position="65"/>
    </location>
</feature>
<dbReference type="NCBIfam" id="TIGR02181">
    <property type="entry name" value="GRX_bact"/>
    <property type="match status" value="1"/>
</dbReference>
<dbReference type="SUPFAM" id="SSF52833">
    <property type="entry name" value="Thioredoxin-like"/>
    <property type="match status" value="1"/>
</dbReference>
<dbReference type="Pfam" id="PF00462">
    <property type="entry name" value="Glutaredoxin"/>
    <property type="match status" value="1"/>
</dbReference>
<name>A0A382KTZ9_9ZZZZ</name>
<evidence type="ECO:0000259" key="4">
    <source>
        <dbReference type="Pfam" id="PF00462"/>
    </source>
</evidence>
<evidence type="ECO:0000256" key="2">
    <source>
        <dbReference type="ARBA" id="ARBA00022448"/>
    </source>
</evidence>
<reference evidence="5" key="1">
    <citation type="submission" date="2018-05" db="EMBL/GenBank/DDBJ databases">
        <authorList>
            <person name="Lanie J.A."/>
            <person name="Ng W.-L."/>
            <person name="Kazmierczak K.M."/>
            <person name="Andrzejewski T.M."/>
            <person name="Davidsen T.M."/>
            <person name="Wayne K.J."/>
            <person name="Tettelin H."/>
            <person name="Glass J.I."/>
            <person name="Rusch D."/>
            <person name="Podicherti R."/>
            <person name="Tsui H.-C.T."/>
            <person name="Winkler M.E."/>
        </authorList>
    </citation>
    <scope>NUCLEOTIDE SEQUENCE</scope>
</reference>
<dbReference type="EMBL" id="UINC01082353">
    <property type="protein sequence ID" value="SVC27045.1"/>
    <property type="molecule type" value="Genomic_DNA"/>
</dbReference>
<dbReference type="GO" id="GO:0005737">
    <property type="term" value="C:cytoplasm"/>
    <property type="evidence" value="ECO:0007669"/>
    <property type="project" value="TreeGrafter"/>
</dbReference>
<evidence type="ECO:0000313" key="5">
    <source>
        <dbReference type="EMBL" id="SVC27045.1"/>
    </source>
</evidence>
<dbReference type="InterPro" id="IPR002109">
    <property type="entry name" value="Glutaredoxin"/>
</dbReference>
<proteinExistence type="inferred from homology"/>
<comment type="similarity">
    <text evidence="1">Belongs to the glutaredoxin family.</text>
</comment>
<dbReference type="InterPro" id="IPR011900">
    <property type="entry name" value="GRX_bact"/>
</dbReference>
<evidence type="ECO:0000256" key="1">
    <source>
        <dbReference type="ARBA" id="ARBA00007787"/>
    </source>
</evidence>
<dbReference type="PROSITE" id="PS51354">
    <property type="entry name" value="GLUTAREDOXIN_2"/>
    <property type="match status" value="1"/>
</dbReference>
<dbReference type="PANTHER" id="PTHR45694:SF18">
    <property type="entry name" value="GLUTAREDOXIN-1-RELATED"/>
    <property type="match status" value="1"/>
</dbReference>
<dbReference type="InterPro" id="IPR014025">
    <property type="entry name" value="Glutaredoxin_subgr"/>
</dbReference>
<dbReference type="GO" id="GO:0045454">
    <property type="term" value="P:cell redox homeostasis"/>
    <property type="evidence" value="ECO:0007669"/>
    <property type="project" value="InterPro"/>
</dbReference>
<dbReference type="Gene3D" id="3.40.30.10">
    <property type="entry name" value="Glutaredoxin"/>
    <property type="match status" value="1"/>
</dbReference>
<evidence type="ECO:0000256" key="3">
    <source>
        <dbReference type="ARBA" id="ARBA00022982"/>
    </source>
</evidence>
<keyword evidence="3" id="KW-0249">Electron transport</keyword>
<dbReference type="AlphaFoldDB" id="A0A382KTZ9"/>
<dbReference type="PANTHER" id="PTHR45694">
    <property type="entry name" value="GLUTAREDOXIN 2"/>
    <property type="match status" value="1"/>
</dbReference>
<dbReference type="GO" id="GO:0015038">
    <property type="term" value="F:glutathione disulfide oxidoreductase activity"/>
    <property type="evidence" value="ECO:0007669"/>
    <property type="project" value="TreeGrafter"/>
</dbReference>
<organism evidence="5">
    <name type="scientific">marine metagenome</name>
    <dbReference type="NCBI Taxonomy" id="408172"/>
    <lineage>
        <taxon>unclassified sequences</taxon>
        <taxon>metagenomes</taxon>
        <taxon>ecological metagenomes</taxon>
    </lineage>
</organism>
<dbReference type="PRINTS" id="PR00160">
    <property type="entry name" value="GLUTAREDOXIN"/>
</dbReference>
<sequence length="90" mass="10031">MTARSIVMYATRFCSFCCGARQLLSQKGWEYEEIAVDWDPAKRVEMVEKADRPAVPQIWIGATYIGGCDELLTLERSGQLDALVIGASDE</sequence>
<dbReference type="InterPro" id="IPR036249">
    <property type="entry name" value="Thioredoxin-like_sf"/>
</dbReference>
<accession>A0A382KTZ9</accession>
<keyword evidence="2" id="KW-0813">Transport</keyword>
<dbReference type="GO" id="GO:0034599">
    <property type="term" value="P:cellular response to oxidative stress"/>
    <property type="evidence" value="ECO:0007669"/>
    <property type="project" value="TreeGrafter"/>
</dbReference>
<protein>
    <recommendedName>
        <fullName evidence="4">Glutaredoxin domain-containing protein</fullName>
    </recommendedName>
</protein>
<gene>
    <name evidence="5" type="ORF">METZ01_LOCUS279899</name>
</gene>